<dbReference type="AlphaFoldDB" id="M3B2C1"/>
<evidence type="ECO:0000313" key="2">
    <source>
        <dbReference type="Proteomes" id="UP000016932"/>
    </source>
</evidence>
<protein>
    <submittedName>
        <fullName evidence="1">Uncharacterized protein</fullName>
    </submittedName>
</protein>
<organism evidence="1 2">
    <name type="scientific">Pseudocercospora fijiensis (strain CIRAD86)</name>
    <name type="common">Black leaf streak disease fungus</name>
    <name type="synonym">Mycosphaerella fijiensis</name>
    <dbReference type="NCBI Taxonomy" id="383855"/>
    <lineage>
        <taxon>Eukaryota</taxon>
        <taxon>Fungi</taxon>
        <taxon>Dikarya</taxon>
        <taxon>Ascomycota</taxon>
        <taxon>Pezizomycotina</taxon>
        <taxon>Dothideomycetes</taxon>
        <taxon>Dothideomycetidae</taxon>
        <taxon>Mycosphaerellales</taxon>
        <taxon>Mycosphaerellaceae</taxon>
        <taxon>Pseudocercospora</taxon>
    </lineage>
</organism>
<dbReference type="KEGG" id="pfj:MYCFIDRAFT_174983"/>
<proteinExistence type="predicted"/>
<reference evidence="1 2" key="1">
    <citation type="journal article" date="2012" name="PLoS Pathog.">
        <title>Diverse lifestyles and strategies of plant pathogenesis encoded in the genomes of eighteen Dothideomycetes fungi.</title>
        <authorList>
            <person name="Ohm R.A."/>
            <person name="Feau N."/>
            <person name="Henrissat B."/>
            <person name="Schoch C.L."/>
            <person name="Horwitz B.A."/>
            <person name="Barry K.W."/>
            <person name="Condon B.J."/>
            <person name="Copeland A.C."/>
            <person name="Dhillon B."/>
            <person name="Glaser F."/>
            <person name="Hesse C.N."/>
            <person name="Kosti I."/>
            <person name="LaButti K."/>
            <person name="Lindquist E.A."/>
            <person name="Lucas S."/>
            <person name="Salamov A.A."/>
            <person name="Bradshaw R.E."/>
            <person name="Ciuffetti L."/>
            <person name="Hamelin R.C."/>
            <person name="Kema G.H.J."/>
            <person name="Lawrence C."/>
            <person name="Scott J.A."/>
            <person name="Spatafora J.W."/>
            <person name="Turgeon B.G."/>
            <person name="de Wit P.J.G.M."/>
            <person name="Zhong S."/>
            <person name="Goodwin S.B."/>
            <person name="Grigoriev I.V."/>
        </authorList>
    </citation>
    <scope>NUCLEOTIDE SEQUENCE [LARGE SCALE GENOMIC DNA]</scope>
    <source>
        <strain evidence="1 2">CIRAD86</strain>
    </source>
</reference>
<dbReference type="EMBL" id="KB446558">
    <property type="protein sequence ID" value="EME83557.1"/>
    <property type="molecule type" value="Genomic_DNA"/>
</dbReference>
<dbReference type="RefSeq" id="XP_007926744.1">
    <property type="nucleotide sequence ID" value="XM_007928553.1"/>
</dbReference>
<dbReference type="VEuPathDB" id="FungiDB:MYCFIDRAFT_174983"/>
<name>M3B2C1_PSEFD</name>
<dbReference type="HOGENOM" id="CLU_1856156_0_0_1"/>
<dbReference type="Proteomes" id="UP000016932">
    <property type="component" value="Unassembled WGS sequence"/>
</dbReference>
<dbReference type="OrthoDB" id="2563170at2759"/>
<evidence type="ECO:0000313" key="1">
    <source>
        <dbReference type="EMBL" id="EME83557.1"/>
    </source>
</evidence>
<accession>M3B2C1</accession>
<gene>
    <name evidence="1" type="ORF">MYCFIDRAFT_174983</name>
</gene>
<sequence length="138" mass="14944">MLAHPTATNLRAPLSPSCHGLLQLLEVLQPINDWHRYLHRISSSSAPLRSVALQGSGNMPEDASDGGEHAILKRRLTDFLRKTEPPSPSEVARACSADELTDLGFARTTWPPGETLSPPSAITWSVCPGVRVHHVPDA</sequence>
<keyword evidence="2" id="KW-1185">Reference proteome</keyword>
<dbReference type="GeneID" id="19333287"/>